<gene>
    <name evidence="4" type="ORF">C9374_005131</name>
</gene>
<name>A0AA88KNG8_NAELO</name>
<dbReference type="Proteomes" id="UP000816034">
    <property type="component" value="Unassembled WGS sequence"/>
</dbReference>
<accession>A0AA88KNG8</accession>
<dbReference type="RefSeq" id="XP_044548230.1">
    <property type="nucleotide sequence ID" value="XM_044694848.1"/>
</dbReference>
<feature type="compositionally biased region" description="Acidic residues" evidence="1">
    <location>
        <begin position="897"/>
        <end position="908"/>
    </location>
</feature>
<feature type="transmembrane region" description="Helical" evidence="2">
    <location>
        <begin position="788"/>
        <end position="810"/>
    </location>
</feature>
<feature type="transmembrane region" description="Helical" evidence="2">
    <location>
        <begin position="759"/>
        <end position="782"/>
    </location>
</feature>
<feature type="domain" description="SSD" evidence="3">
    <location>
        <begin position="283"/>
        <end position="446"/>
    </location>
</feature>
<dbReference type="PANTHER" id="PTHR45727">
    <property type="entry name" value="NPC INTRACELLULAR CHOLESTEROL TRANSPORTER 1"/>
    <property type="match status" value="1"/>
</dbReference>
<dbReference type="EMBL" id="PYSW02000023">
    <property type="protein sequence ID" value="KAG2382551.1"/>
    <property type="molecule type" value="Genomic_DNA"/>
</dbReference>
<feature type="transmembrane region" description="Helical" evidence="2">
    <location>
        <begin position="861"/>
        <end position="885"/>
    </location>
</feature>
<dbReference type="InterPro" id="IPR053956">
    <property type="entry name" value="NPC1_MLD"/>
</dbReference>
<keyword evidence="5" id="KW-1185">Reference proteome</keyword>
<dbReference type="PROSITE" id="PS50156">
    <property type="entry name" value="SSD"/>
    <property type="match status" value="1"/>
</dbReference>
<dbReference type="Pfam" id="PF22314">
    <property type="entry name" value="NPC1_MLD"/>
    <property type="match status" value="1"/>
</dbReference>
<protein>
    <recommendedName>
        <fullName evidence="3">SSD domain-containing protein</fullName>
    </recommendedName>
</protein>
<dbReference type="SUPFAM" id="SSF82866">
    <property type="entry name" value="Multidrug efflux transporter AcrB transmembrane domain"/>
    <property type="match status" value="2"/>
</dbReference>
<feature type="transmembrane region" description="Helical" evidence="2">
    <location>
        <begin position="491"/>
        <end position="517"/>
    </location>
</feature>
<evidence type="ECO:0000313" key="5">
    <source>
        <dbReference type="Proteomes" id="UP000816034"/>
    </source>
</evidence>
<reference evidence="4 5" key="1">
    <citation type="journal article" date="2018" name="BMC Genomics">
        <title>The genome of Naegleria lovaniensis, the basis for a comparative approach to unravel pathogenicity factors of the human pathogenic amoeba N. fowleri.</title>
        <authorList>
            <person name="Liechti N."/>
            <person name="Schurch N."/>
            <person name="Bruggmann R."/>
            <person name="Wittwer M."/>
        </authorList>
    </citation>
    <scope>NUCLEOTIDE SEQUENCE [LARGE SCALE GENOMIC DNA]</scope>
    <source>
        <strain evidence="4 5">ATCC 30569</strain>
    </source>
</reference>
<dbReference type="AlphaFoldDB" id="A0AA88KNG8"/>
<dbReference type="InterPro" id="IPR000731">
    <property type="entry name" value="SSD"/>
</dbReference>
<feature type="transmembrane region" description="Helical" evidence="2">
    <location>
        <begin position="831"/>
        <end position="849"/>
    </location>
</feature>
<dbReference type="GO" id="GO:0032934">
    <property type="term" value="F:sterol binding"/>
    <property type="evidence" value="ECO:0007669"/>
    <property type="project" value="TreeGrafter"/>
</dbReference>
<dbReference type="Pfam" id="PF12349">
    <property type="entry name" value="Sterol-sensing"/>
    <property type="match status" value="1"/>
</dbReference>
<feature type="transmembrane region" description="Helical" evidence="2">
    <location>
        <begin position="350"/>
        <end position="367"/>
    </location>
</feature>
<feature type="region of interest" description="Disordered" evidence="1">
    <location>
        <begin position="891"/>
        <end position="940"/>
    </location>
</feature>
<dbReference type="GeneID" id="68097586"/>
<feature type="transmembrane region" description="Helical" evidence="2">
    <location>
        <begin position="734"/>
        <end position="752"/>
    </location>
</feature>
<feature type="transmembrane region" description="Helical" evidence="2">
    <location>
        <begin position="284"/>
        <end position="300"/>
    </location>
</feature>
<evidence type="ECO:0000313" key="4">
    <source>
        <dbReference type="EMBL" id="KAG2382551.1"/>
    </source>
</evidence>
<comment type="caution">
    <text evidence="4">The sequence shown here is derived from an EMBL/GenBank/DDBJ whole genome shotgun (WGS) entry which is preliminary data.</text>
</comment>
<dbReference type="GO" id="GO:0015918">
    <property type="term" value="P:sterol transport"/>
    <property type="evidence" value="ECO:0007669"/>
    <property type="project" value="TreeGrafter"/>
</dbReference>
<evidence type="ECO:0000256" key="1">
    <source>
        <dbReference type="SAM" id="MobiDB-lite"/>
    </source>
</evidence>
<evidence type="ECO:0000259" key="3">
    <source>
        <dbReference type="PROSITE" id="PS50156"/>
    </source>
</evidence>
<keyword evidence="2" id="KW-1133">Transmembrane helix</keyword>
<dbReference type="InterPro" id="IPR053958">
    <property type="entry name" value="HMGCR/SNAP/NPC1-like_SSD"/>
</dbReference>
<evidence type="ECO:0000256" key="2">
    <source>
        <dbReference type="SAM" id="Phobius"/>
    </source>
</evidence>
<feature type="transmembrane region" description="Helical" evidence="2">
    <location>
        <begin position="30"/>
        <end position="61"/>
    </location>
</feature>
<dbReference type="PANTHER" id="PTHR45727:SF2">
    <property type="entry name" value="NPC INTRACELLULAR CHOLESTEROL TRANSPORTER 1"/>
    <property type="match status" value="1"/>
</dbReference>
<organism evidence="4 5">
    <name type="scientific">Naegleria lovaniensis</name>
    <name type="common">Amoeba</name>
    <dbReference type="NCBI Taxonomy" id="51637"/>
    <lineage>
        <taxon>Eukaryota</taxon>
        <taxon>Discoba</taxon>
        <taxon>Heterolobosea</taxon>
        <taxon>Tetramitia</taxon>
        <taxon>Eutetramitia</taxon>
        <taxon>Vahlkampfiidae</taxon>
        <taxon>Naegleria</taxon>
    </lineage>
</organism>
<feature type="transmembrane region" description="Helical" evidence="2">
    <location>
        <begin position="312"/>
        <end position="344"/>
    </location>
</feature>
<keyword evidence="2" id="KW-0472">Membrane</keyword>
<feature type="transmembrane region" description="Helical" evidence="2">
    <location>
        <begin position="388"/>
        <end position="412"/>
    </location>
</feature>
<dbReference type="Gene3D" id="1.20.1640.10">
    <property type="entry name" value="Multidrug efflux transporter AcrB transmembrane domain"/>
    <property type="match status" value="2"/>
</dbReference>
<keyword evidence="2" id="KW-0812">Transmembrane</keyword>
<proteinExistence type="predicted"/>
<feature type="transmembrane region" description="Helical" evidence="2">
    <location>
        <begin position="418"/>
        <end position="446"/>
    </location>
</feature>
<dbReference type="GO" id="GO:0016020">
    <property type="term" value="C:membrane"/>
    <property type="evidence" value="ECO:0007669"/>
    <property type="project" value="TreeGrafter"/>
</dbReference>
<sequence length="940" mass="105091">MYSHEQLPNKSVSYYLSLPSYWLDRFFRAIFYWVGYITASAPILFIVAAVLFTGGIGVGIMKIQLITDPQSLWVPPDSDTVKQKNYFDDQFTPFFRIEQLIFLPKNKSVTNAINKEMFEDVYQIQKEILDIQIWDTSNHSLPPITLDDLCYKPIPSKGCMIQSPMQFFQMKQQNLERSMDITKTIFTCVQRLSLQSFCMSDIGIPVYDKQVFGKASYNTTTQTASADALIVTYLLNNDNVTAAKALLWEKEFLNIAAKPRSHVLVYRSAERSVQDEISDETGDIYTVLISYAAMFVYVAISLGQIHPVKSRIVMGLCGVVIVIMSVVISAGICGLCGVPATLIIMEVMPFLILAIGVDNMFIMANHLDQVAKLKKNQNLTIAQIMGETLGTVGSSMTLASISEFLAFMLGSLTKMPAVQAFCIYSGVAIITNFVLQVTCFSALLSLDLRRKLGHRLELEPTVVVTSPFLRKDWVSIAGFIRLLMKKVIAPIVTFIPLSLLIIVVFLGLAGASIYASFFLSQGLDQITALPTGSYLGEYYLMQRTYLDLGPPIYYVTGNINYTDPKVQDQMSKMVNIVAETEYLDRGSILFYYADFKQWVLTIECSNKNVSATSYVPPEHYIEWLQEFLGQQACCSFRGQTTPLCGFQYKNDVKFSADGKSIEAARLMTQTKTLVTQDDFINSMKSAYYTSNYLADPKKYLPPNQWDSNIPLSTFPYSVYYIYFAQYLYLPEVSATNIMIASGAVFLTTLILLGSPVASIYVLVCIFMILSNLLGIMSIWNIYVNALSVVNLVMSIGISVEFCVHITRAFMRAKGTHKERVKKSMIGMGSSVLSGITFTKFIGVVVLAFSHSEIFRIYYFKMYLSIVVSGALHGMLFLPALLTIAGPRQDPVSALKGEDDDEEEEDAAEIDIAGGRSGFVNPQHLDADDEEQQTSPINYSK</sequence>